<name>A0ABS2WQV4_9BACT</name>
<feature type="transmembrane region" description="Helical" evidence="6">
    <location>
        <begin position="149"/>
        <end position="171"/>
    </location>
</feature>
<keyword evidence="3 6" id="KW-0812">Transmembrane</keyword>
<keyword evidence="5 6" id="KW-0472">Membrane</keyword>
<evidence type="ECO:0000313" key="7">
    <source>
        <dbReference type="EMBL" id="MBN2963997.1"/>
    </source>
</evidence>
<reference evidence="7" key="2">
    <citation type="submission" date="2021-02" db="EMBL/GenBank/DDBJ databases">
        <authorList>
            <person name="Merkel A.Y."/>
        </authorList>
    </citation>
    <scope>NUCLEOTIDE SEQUENCE</scope>
    <source>
        <strain evidence="7">T05b</strain>
    </source>
</reference>
<evidence type="ECO:0000256" key="5">
    <source>
        <dbReference type="ARBA" id="ARBA00023136"/>
    </source>
</evidence>
<sequence>MSEYAFLLPLAAVNLLGAMSPGPSFVIVAKTALGESKEAGLAVALGMGLGAACFFLLAAFGLYAILETVPMLYMVLKIAGGLYLCYLAVMIFKHAKTPLSTIKRVKEKHWLGYVGYGLAVQLSNPKTAIVIGSVVVAFLPKEIPPFTPWLLALMGLVTDVGWYATVVLLFSRPKAQQTYLRLKTSIDRVAGVALGALGIKVLATP</sequence>
<reference evidence="7" key="1">
    <citation type="submission" date="2021-02" db="EMBL/GenBank/DDBJ databases">
        <title>Sulfurospirillum tamanensis sp. nov.</title>
        <authorList>
            <person name="Frolova A."/>
            <person name="Merkel A."/>
            <person name="Slobodkin A."/>
        </authorList>
    </citation>
    <scope>NUCLEOTIDE SEQUENCE</scope>
    <source>
        <strain evidence="7">T05b</strain>
    </source>
</reference>
<comment type="subcellular location">
    <subcellularLocation>
        <location evidence="1">Cell membrane</location>
        <topology evidence="1">Multi-pass membrane protein</topology>
    </subcellularLocation>
</comment>
<keyword evidence="4 6" id="KW-1133">Transmembrane helix</keyword>
<dbReference type="Proteomes" id="UP000703590">
    <property type="component" value="Unassembled WGS sequence"/>
</dbReference>
<dbReference type="RefSeq" id="WP_205458545.1">
    <property type="nucleotide sequence ID" value="NZ_JAFHKK010000006.1"/>
</dbReference>
<dbReference type="PANTHER" id="PTHR30086">
    <property type="entry name" value="ARGININE EXPORTER PROTEIN ARGO"/>
    <property type="match status" value="1"/>
</dbReference>
<keyword evidence="2" id="KW-1003">Cell membrane</keyword>
<dbReference type="InterPro" id="IPR001123">
    <property type="entry name" value="LeuE-type"/>
</dbReference>
<feature type="transmembrane region" description="Helical" evidence="6">
    <location>
        <begin position="41"/>
        <end position="65"/>
    </location>
</feature>
<feature type="transmembrane region" description="Helical" evidence="6">
    <location>
        <begin position="71"/>
        <end position="92"/>
    </location>
</feature>
<accession>A0ABS2WQV4</accession>
<dbReference type="PANTHER" id="PTHR30086:SF19">
    <property type="entry name" value="THREONINE EFFLUX PROTEIN"/>
    <property type="match status" value="1"/>
</dbReference>
<comment type="caution">
    <text evidence="7">The sequence shown here is derived from an EMBL/GenBank/DDBJ whole genome shotgun (WGS) entry which is preliminary data.</text>
</comment>
<organism evidence="7 8">
    <name type="scientific">Sulfurospirillum tamanense</name>
    <dbReference type="NCBI Taxonomy" id="2813362"/>
    <lineage>
        <taxon>Bacteria</taxon>
        <taxon>Pseudomonadati</taxon>
        <taxon>Campylobacterota</taxon>
        <taxon>Epsilonproteobacteria</taxon>
        <taxon>Campylobacterales</taxon>
        <taxon>Sulfurospirillaceae</taxon>
        <taxon>Sulfurospirillum</taxon>
    </lineage>
</organism>
<keyword evidence="8" id="KW-1185">Reference proteome</keyword>
<evidence type="ECO:0000256" key="4">
    <source>
        <dbReference type="ARBA" id="ARBA00022989"/>
    </source>
</evidence>
<dbReference type="EMBL" id="JAFHKK010000006">
    <property type="protein sequence ID" value="MBN2963997.1"/>
    <property type="molecule type" value="Genomic_DNA"/>
</dbReference>
<evidence type="ECO:0000256" key="6">
    <source>
        <dbReference type="SAM" id="Phobius"/>
    </source>
</evidence>
<gene>
    <name evidence="7" type="ORF">JWV37_04310</name>
</gene>
<evidence type="ECO:0000256" key="2">
    <source>
        <dbReference type="ARBA" id="ARBA00022475"/>
    </source>
</evidence>
<evidence type="ECO:0000313" key="8">
    <source>
        <dbReference type="Proteomes" id="UP000703590"/>
    </source>
</evidence>
<dbReference type="Pfam" id="PF01810">
    <property type="entry name" value="LysE"/>
    <property type="match status" value="1"/>
</dbReference>
<feature type="transmembrane region" description="Helical" evidence="6">
    <location>
        <begin position="6"/>
        <end position="29"/>
    </location>
</feature>
<evidence type="ECO:0000256" key="3">
    <source>
        <dbReference type="ARBA" id="ARBA00022692"/>
    </source>
</evidence>
<evidence type="ECO:0000256" key="1">
    <source>
        <dbReference type="ARBA" id="ARBA00004651"/>
    </source>
</evidence>
<protein>
    <submittedName>
        <fullName evidence="7">LysE family transporter</fullName>
    </submittedName>
</protein>
<feature type="transmembrane region" description="Helical" evidence="6">
    <location>
        <begin position="113"/>
        <end position="137"/>
    </location>
</feature>
<proteinExistence type="predicted"/>